<evidence type="ECO:0000313" key="1">
    <source>
        <dbReference type="EMBL" id="EXL63895.1"/>
    </source>
</evidence>
<proteinExistence type="predicted"/>
<sequence length="32" mass="3580">SREDIQGYASRYPGLFTELPDCEADRSMSLGD</sequence>
<dbReference type="EMBL" id="KK034598">
    <property type="protein sequence ID" value="EXL63895.1"/>
    <property type="molecule type" value="Genomic_DNA"/>
</dbReference>
<dbReference type="AlphaFoldDB" id="X0GVF5"/>
<dbReference type="HOGENOM" id="CLU_3394205_0_0_1"/>
<gene>
    <name evidence="1" type="ORF">FOPG_19832</name>
</gene>
<protein>
    <submittedName>
        <fullName evidence="1">Uncharacterized protein</fullName>
    </submittedName>
</protein>
<feature type="non-terminal residue" evidence="1">
    <location>
        <position position="1"/>
    </location>
</feature>
<reference evidence="1" key="2">
    <citation type="submission" date="2014-03" db="EMBL/GenBank/DDBJ databases">
        <title>The Genome Annotation of Fusarium oxysporum PHW808.</title>
        <authorList>
            <consortium name="The Broad Institute Genomics Platform"/>
            <person name="Ma L.-J."/>
            <person name="Corby-Kistler H."/>
            <person name="Broz K."/>
            <person name="Gale L.R."/>
            <person name="Jonkers W."/>
            <person name="O'Donnell K."/>
            <person name="Ploetz R."/>
            <person name="Steinberg C."/>
            <person name="Schwartz D.C."/>
            <person name="VanEtten H."/>
            <person name="Zhou S."/>
            <person name="Young S.K."/>
            <person name="Zeng Q."/>
            <person name="Gargeya S."/>
            <person name="Fitzgerald M."/>
            <person name="Abouelleil A."/>
            <person name="Alvarado L."/>
            <person name="Chapman S.B."/>
            <person name="Gainer-Dewar J."/>
            <person name="Goldberg J."/>
            <person name="Griggs A."/>
            <person name="Gujja S."/>
            <person name="Hansen M."/>
            <person name="Howarth C."/>
            <person name="Imamovic A."/>
            <person name="Ireland A."/>
            <person name="Larimer J."/>
            <person name="McCowan C."/>
            <person name="Murphy C."/>
            <person name="Pearson M."/>
            <person name="Poon T.W."/>
            <person name="Priest M."/>
            <person name="Roberts A."/>
            <person name="Saif S."/>
            <person name="Shea T."/>
            <person name="Sykes S."/>
            <person name="Wortman J."/>
            <person name="Nusbaum C."/>
            <person name="Birren B."/>
        </authorList>
    </citation>
    <scope>NUCLEOTIDE SEQUENCE</scope>
    <source>
        <strain evidence="1">54008</strain>
    </source>
</reference>
<dbReference type="Proteomes" id="UP000030676">
    <property type="component" value="Unassembled WGS sequence"/>
</dbReference>
<accession>X0GVF5</accession>
<organism evidence="1">
    <name type="scientific">Fusarium oxysporum f. sp. conglutinans race 2 54008</name>
    <dbReference type="NCBI Taxonomy" id="1089457"/>
    <lineage>
        <taxon>Eukaryota</taxon>
        <taxon>Fungi</taxon>
        <taxon>Dikarya</taxon>
        <taxon>Ascomycota</taxon>
        <taxon>Pezizomycotina</taxon>
        <taxon>Sordariomycetes</taxon>
        <taxon>Hypocreomycetidae</taxon>
        <taxon>Hypocreales</taxon>
        <taxon>Nectriaceae</taxon>
        <taxon>Fusarium</taxon>
        <taxon>Fusarium oxysporum species complex</taxon>
    </lineage>
</organism>
<name>X0GVF5_FUSOX</name>
<reference evidence="1" key="1">
    <citation type="submission" date="2011-11" db="EMBL/GenBank/DDBJ databases">
        <title>The Genome Sequence of Fusarium oxysporum PHW808.</title>
        <authorList>
            <consortium name="The Broad Institute Genome Sequencing Platform"/>
            <person name="Ma L.-J."/>
            <person name="Gale L.R."/>
            <person name="Schwartz D.C."/>
            <person name="Zhou S."/>
            <person name="Corby-Kistler H."/>
            <person name="Young S.K."/>
            <person name="Zeng Q."/>
            <person name="Gargeya S."/>
            <person name="Fitzgerald M."/>
            <person name="Haas B."/>
            <person name="Abouelleil A."/>
            <person name="Alvarado L."/>
            <person name="Arachchi H.M."/>
            <person name="Berlin A."/>
            <person name="Brown A."/>
            <person name="Chapman S.B."/>
            <person name="Chen Z."/>
            <person name="Dunbar C."/>
            <person name="Freedman E."/>
            <person name="Gearin G."/>
            <person name="Goldberg J."/>
            <person name="Griggs A."/>
            <person name="Gujja S."/>
            <person name="Heiman D."/>
            <person name="Howarth C."/>
            <person name="Larson L."/>
            <person name="Lui A."/>
            <person name="MacDonald P.J.P."/>
            <person name="Montmayeur A."/>
            <person name="Murphy C."/>
            <person name="Neiman D."/>
            <person name="Pearson M."/>
            <person name="Priest M."/>
            <person name="Roberts A."/>
            <person name="Saif S."/>
            <person name="Shea T."/>
            <person name="Shenoy N."/>
            <person name="Sisk P."/>
            <person name="Stolte C."/>
            <person name="Sykes S."/>
            <person name="Wortman J."/>
            <person name="Nusbaum C."/>
            <person name="Birren B."/>
        </authorList>
    </citation>
    <scope>NUCLEOTIDE SEQUENCE [LARGE SCALE GENOMIC DNA]</scope>
    <source>
        <strain evidence="1">54008</strain>
    </source>
</reference>